<evidence type="ECO:0000256" key="10">
    <source>
        <dbReference type="HAMAP-Rule" id="MF_01043"/>
    </source>
</evidence>
<dbReference type="Pfam" id="PF02660">
    <property type="entry name" value="G3P_acyltransf"/>
    <property type="match status" value="1"/>
</dbReference>
<comment type="similarity">
    <text evidence="10">Belongs to the PlsY family.</text>
</comment>
<keyword evidence="10" id="KW-0997">Cell inner membrane</keyword>
<accession>A0A7U6GDY8</accession>
<dbReference type="EMBL" id="AP012051">
    <property type="protein sequence ID" value="BAL80642.1"/>
    <property type="molecule type" value="Genomic_DNA"/>
</dbReference>
<organism evidence="11 12">
    <name type="scientific">Caldisericum exile (strain DSM 21853 / NBRC 104410 / AZM16c01)</name>
    <dbReference type="NCBI Taxonomy" id="511051"/>
    <lineage>
        <taxon>Bacteria</taxon>
        <taxon>Pseudomonadati</taxon>
        <taxon>Caldisericota/Cryosericota group</taxon>
        <taxon>Caldisericota</taxon>
        <taxon>Caldisericia</taxon>
        <taxon>Caldisericales</taxon>
        <taxon>Caldisericaceae</taxon>
        <taxon>Caldisericum</taxon>
    </lineage>
</organism>
<dbReference type="GO" id="GO:0005886">
    <property type="term" value="C:plasma membrane"/>
    <property type="evidence" value="ECO:0007669"/>
    <property type="project" value="UniProtKB-SubCell"/>
</dbReference>
<dbReference type="InterPro" id="IPR003811">
    <property type="entry name" value="G3P_acylTferase_PlsY"/>
</dbReference>
<feature type="transmembrane region" description="Helical" evidence="10">
    <location>
        <begin position="277"/>
        <end position="305"/>
    </location>
</feature>
<feature type="transmembrane region" description="Helical" evidence="10">
    <location>
        <begin position="154"/>
        <end position="173"/>
    </location>
</feature>
<evidence type="ECO:0000256" key="5">
    <source>
        <dbReference type="ARBA" id="ARBA00022989"/>
    </source>
</evidence>
<keyword evidence="12" id="KW-1185">Reference proteome</keyword>
<keyword evidence="3 10" id="KW-0808">Transferase</keyword>
<dbReference type="SMART" id="SM01207">
    <property type="entry name" value="G3P_acyltransf"/>
    <property type="match status" value="1"/>
</dbReference>
<feature type="transmembrane region" description="Helical" evidence="10">
    <location>
        <begin position="7"/>
        <end position="26"/>
    </location>
</feature>
<dbReference type="GO" id="GO:0008654">
    <property type="term" value="P:phospholipid biosynthetic process"/>
    <property type="evidence" value="ECO:0007669"/>
    <property type="project" value="UniProtKB-UniRule"/>
</dbReference>
<evidence type="ECO:0000256" key="6">
    <source>
        <dbReference type="ARBA" id="ARBA00023098"/>
    </source>
</evidence>
<evidence type="ECO:0000256" key="1">
    <source>
        <dbReference type="ARBA" id="ARBA00022475"/>
    </source>
</evidence>
<gene>
    <name evidence="10" type="primary">plsY</name>
    <name evidence="11" type="ordered locus">CSE_05160</name>
</gene>
<keyword evidence="9 10" id="KW-1208">Phospholipid metabolism</keyword>
<dbReference type="UniPathway" id="UPA00085"/>
<comment type="function">
    <text evidence="10">Catalyzes the transfer of an acyl group from acyl-phosphate (acyl-PO(4)) to glycerol-3-phosphate (G3P) to form lysophosphatidic acid (LPA). This enzyme utilizes acyl-phosphate as fatty acyl donor, but not acyl-CoA or acyl-ACP.</text>
</comment>
<dbReference type="PANTHER" id="PTHR30309:SF0">
    <property type="entry name" value="GLYCEROL-3-PHOSPHATE ACYLTRANSFERASE-RELATED"/>
    <property type="match status" value="1"/>
</dbReference>
<comment type="subunit">
    <text evidence="10">Probably interacts with PlsX.</text>
</comment>
<keyword evidence="4 10" id="KW-0812">Transmembrane</keyword>
<evidence type="ECO:0000313" key="11">
    <source>
        <dbReference type="EMBL" id="BAL80642.1"/>
    </source>
</evidence>
<feature type="transmembrane region" description="Helical" evidence="10">
    <location>
        <begin position="179"/>
        <end position="196"/>
    </location>
</feature>
<comment type="caution">
    <text evidence="10">Lacks conserved residue(s) required for the propagation of feature annotation.</text>
</comment>
<dbReference type="HAMAP" id="MF_01043">
    <property type="entry name" value="PlsY"/>
    <property type="match status" value="1"/>
</dbReference>
<protein>
    <recommendedName>
        <fullName evidence="10">Glycerol-3-phosphate acyltransferase</fullName>
    </recommendedName>
    <alternativeName>
        <fullName evidence="10">Acyl-PO4 G3P acyltransferase</fullName>
    </alternativeName>
    <alternativeName>
        <fullName evidence="10">Acyl-phosphate--glycerol-3-phosphate acyltransferase</fullName>
    </alternativeName>
    <alternativeName>
        <fullName evidence="10">G3P acyltransferase</fullName>
        <shortName evidence="10">GPAT</shortName>
        <ecNumber evidence="10">2.3.1.275</ecNumber>
    </alternativeName>
    <alternativeName>
        <fullName evidence="10">Lysophosphatidic acid synthase</fullName>
        <shortName evidence="10">LPA synthase</shortName>
    </alternativeName>
</protein>
<dbReference type="EC" id="2.3.1.275" evidence="10"/>
<feature type="transmembrane region" description="Helical" evidence="10">
    <location>
        <begin position="238"/>
        <end position="256"/>
    </location>
</feature>
<feature type="transmembrane region" description="Helical" evidence="10">
    <location>
        <begin position="105"/>
        <end position="124"/>
    </location>
</feature>
<keyword evidence="5 10" id="KW-1133">Transmembrane helix</keyword>
<feature type="transmembrane region" description="Helical" evidence="10">
    <location>
        <begin position="344"/>
        <end position="366"/>
    </location>
</feature>
<evidence type="ECO:0000256" key="4">
    <source>
        <dbReference type="ARBA" id="ARBA00022692"/>
    </source>
</evidence>
<comment type="subcellular location">
    <subcellularLocation>
        <location evidence="10">Cell inner membrane</location>
        <topology evidence="10">Multi-pass membrane protein</topology>
    </subcellularLocation>
</comment>
<dbReference type="AlphaFoldDB" id="A0A7U6GDY8"/>
<comment type="pathway">
    <text evidence="10">Lipid metabolism; phospholipid metabolism.</text>
</comment>
<feature type="transmembrane region" description="Helical" evidence="10">
    <location>
        <begin position="130"/>
        <end position="147"/>
    </location>
</feature>
<reference evidence="11 12" key="1">
    <citation type="submission" date="2011-01" db="EMBL/GenBank/DDBJ databases">
        <title>Whole genome sequence of Caldisericum exile AZM16c01.</title>
        <authorList>
            <person name="Narita-Yamada S."/>
            <person name="Kawakoshi A."/>
            <person name="Nakamura S."/>
            <person name="Sasagawa M."/>
            <person name="Fukada J."/>
            <person name="Sekine M."/>
            <person name="Kato Y."/>
            <person name="Fukai R."/>
            <person name="Sasaki K."/>
            <person name="Hanamaki A."/>
            <person name="Narita H."/>
            <person name="Konno Y."/>
            <person name="Mori K."/>
            <person name="Yamazaki S."/>
            <person name="Suzuki K."/>
            <person name="Fujita N."/>
        </authorList>
    </citation>
    <scope>NUCLEOTIDE SEQUENCE [LARGE SCALE GENOMIC DNA]</scope>
    <source>
        <strain evidence="12">DSM 21853 / NBRC 104410 / AZM16c01</strain>
    </source>
</reference>
<dbReference type="GO" id="GO:0043772">
    <property type="term" value="F:acyl-phosphate glycerol-3-phosphate acyltransferase activity"/>
    <property type="evidence" value="ECO:0007669"/>
    <property type="project" value="UniProtKB-UniRule"/>
</dbReference>
<dbReference type="KEGG" id="cex:CSE_05160"/>
<feature type="transmembrane region" description="Helical" evidence="10">
    <location>
        <begin position="69"/>
        <end position="93"/>
    </location>
</feature>
<keyword evidence="8 10" id="KW-0594">Phospholipid biosynthesis</keyword>
<evidence type="ECO:0000313" key="12">
    <source>
        <dbReference type="Proteomes" id="UP000004793"/>
    </source>
</evidence>
<keyword evidence="7 10" id="KW-0472">Membrane</keyword>
<dbReference type="Proteomes" id="UP000004793">
    <property type="component" value="Chromosome"/>
</dbReference>
<evidence type="ECO:0000256" key="3">
    <source>
        <dbReference type="ARBA" id="ARBA00022679"/>
    </source>
</evidence>
<keyword evidence="1 10" id="KW-1003">Cell membrane</keyword>
<evidence type="ECO:0000256" key="8">
    <source>
        <dbReference type="ARBA" id="ARBA00023209"/>
    </source>
</evidence>
<proteinExistence type="inferred from homology"/>
<dbReference type="RefSeq" id="WP_014453047.1">
    <property type="nucleotide sequence ID" value="NC_017096.1"/>
</dbReference>
<keyword evidence="6 10" id="KW-0443">Lipid metabolism</keyword>
<keyword evidence="2 10" id="KW-0444">Lipid biosynthesis</keyword>
<dbReference type="OrthoDB" id="9797836at2"/>
<sequence>MEMLLKAIFPIVIGYLIGSFLPAYFIGKLKGVDVTKAGSKNPGIANTANLFGYKMAILVGIYDIFKSPLAIFVALKLGASLPVAFASGFSAVLGHIAPFYLRFKGGRGMAASIGVMGYSLVLLLMHDVRFAYVFIPIILIIALLFFMRNKWHSADTITLFVLPLFVIAVILYYSIRVESVAFLIAGLYSVVQRVEYLLSEKFKEATIEERKLLSRKWLRPFASIFAIGIMFYKIYTLILLGAVLLAFIIFEALRFSKKRFKGLIPYKASEEKRISSMVMFLLGAFMTLSFFSPSIGSLAVMFTIFGDLSAWSIGVSIGKFHIFAGKTLEGTIAAFLTNTLIASIYYKLGLVSVAVFLTGAIVATLAELAPFEDDNFSVPLLSAITMSLISEL</sequence>
<evidence type="ECO:0000256" key="9">
    <source>
        <dbReference type="ARBA" id="ARBA00023264"/>
    </source>
</evidence>
<comment type="catalytic activity">
    <reaction evidence="10">
        <text>an acyl phosphate + sn-glycerol 3-phosphate = a 1-acyl-sn-glycero-3-phosphate + phosphate</text>
        <dbReference type="Rhea" id="RHEA:34075"/>
        <dbReference type="ChEBI" id="CHEBI:43474"/>
        <dbReference type="ChEBI" id="CHEBI:57597"/>
        <dbReference type="ChEBI" id="CHEBI:57970"/>
        <dbReference type="ChEBI" id="CHEBI:59918"/>
        <dbReference type="EC" id="2.3.1.275"/>
    </reaction>
</comment>
<name>A0A7U6GDY8_CALEA</name>
<evidence type="ECO:0000256" key="7">
    <source>
        <dbReference type="ARBA" id="ARBA00023136"/>
    </source>
</evidence>
<dbReference type="PANTHER" id="PTHR30309">
    <property type="entry name" value="INNER MEMBRANE PROTEIN YGIH"/>
    <property type="match status" value="1"/>
</dbReference>
<evidence type="ECO:0000256" key="2">
    <source>
        <dbReference type="ARBA" id="ARBA00022516"/>
    </source>
</evidence>